<evidence type="ECO:0000256" key="1">
    <source>
        <dbReference type="SAM" id="MobiDB-lite"/>
    </source>
</evidence>
<keyword evidence="2" id="KW-0812">Transmembrane</keyword>
<dbReference type="EMBL" id="SHKY01000001">
    <property type="protein sequence ID" value="RZU49784.1"/>
    <property type="molecule type" value="Genomic_DNA"/>
</dbReference>
<accession>A0A4Q7ZH96</accession>
<organism evidence="3 4">
    <name type="scientific">Krasilnikovia cinnamomea</name>
    <dbReference type="NCBI Taxonomy" id="349313"/>
    <lineage>
        <taxon>Bacteria</taxon>
        <taxon>Bacillati</taxon>
        <taxon>Actinomycetota</taxon>
        <taxon>Actinomycetes</taxon>
        <taxon>Micromonosporales</taxon>
        <taxon>Micromonosporaceae</taxon>
        <taxon>Krasilnikovia</taxon>
    </lineage>
</organism>
<gene>
    <name evidence="3" type="ORF">EV385_1538</name>
</gene>
<comment type="caution">
    <text evidence="3">The sequence shown here is derived from an EMBL/GenBank/DDBJ whole genome shotgun (WGS) entry which is preliminary data.</text>
</comment>
<feature type="region of interest" description="Disordered" evidence="1">
    <location>
        <begin position="17"/>
        <end position="43"/>
    </location>
</feature>
<keyword evidence="2" id="KW-1133">Transmembrane helix</keyword>
<evidence type="ECO:0000256" key="2">
    <source>
        <dbReference type="SAM" id="Phobius"/>
    </source>
</evidence>
<dbReference type="AlphaFoldDB" id="A0A4Q7ZH96"/>
<evidence type="ECO:0000313" key="4">
    <source>
        <dbReference type="Proteomes" id="UP000292564"/>
    </source>
</evidence>
<keyword evidence="2" id="KW-0472">Membrane</keyword>
<name>A0A4Q7ZH96_9ACTN</name>
<feature type="compositionally biased region" description="Low complexity" evidence="1">
    <location>
        <begin position="78"/>
        <end position="105"/>
    </location>
</feature>
<dbReference type="OrthoDB" id="3296927at2"/>
<dbReference type="Proteomes" id="UP000292564">
    <property type="component" value="Unassembled WGS sequence"/>
</dbReference>
<protein>
    <submittedName>
        <fullName evidence="3">Uncharacterized protein</fullName>
    </submittedName>
</protein>
<dbReference type="RefSeq" id="WP_130508806.1">
    <property type="nucleotide sequence ID" value="NZ_SHKY01000001.1"/>
</dbReference>
<sequence length="273" mass="28278">MPEHDLDRGLAALARHAGHNGRLAPAADLRARADRRRKRRYAATGALGAVTAVALGVGIAAAQPHGAGPAPAPPAAPASPSRSAIPTPSSPAPSESTSRTATPPTSGKPSRQDPAVLAGKRQVFLFVLHKGEEVPESVVAVTSSGRVGVTADYGDRALFVPVPTAPSSSEHLIKTGKLTAGGEPYCLRVRGNGSDPLTVVTAACDTRDPAQRFTFAEHGRDNQGRMTYAIRNGDAYLQWNPTGTSGLIAEELGDGNLDTTFVLIDRGAATLPF</sequence>
<evidence type="ECO:0000313" key="3">
    <source>
        <dbReference type="EMBL" id="RZU49784.1"/>
    </source>
</evidence>
<reference evidence="3 4" key="1">
    <citation type="submission" date="2019-02" db="EMBL/GenBank/DDBJ databases">
        <title>Sequencing the genomes of 1000 actinobacteria strains.</title>
        <authorList>
            <person name="Klenk H.-P."/>
        </authorList>
    </citation>
    <scope>NUCLEOTIDE SEQUENCE [LARGE SCALE GENOMIC DNA]</scope>
    <source>
        <strain evidence="3 4">DSM 45162</strain>
    </source>
</reference>
<proteinExistence type="predicted"/>
<feature type="transmembrane region" description="Helical" evidence="2">
    <location>
        <begin position="41"/>
        <end position="62"/>
    </location>
</feature>
<keyword evidence="4" id="KW-1185">Reference proteome</keyword>
<feature type="region of interest" description="Disordered" evidence="1">
    <location>
        <begin position="63"/>
        <end position="115"/>
    </location>
</feature>